<sequence>MNADWISDEGEGAILRLRVTPNASRDTIEGVETRADGLAYLKIRVRAVPDKGAANMAVLKLLAKTLGVPKSALELVSGHTARIKTVRIAGLSRSEAEARLTPQT</sequence>
<reference evidence="4" key="1">
    <citation type="journal article" date="2019" name="Int. J. Syst. Evol. Microbiol.">
        <title>The Global Catalogue of Microorganisms (GCM) 10K type strain sequencing project: providing services to taxonomists for standard genome sequencing and annotation.</title>
        <authorList>
            <consortium name="The Broad Institute Genomics Platform"/>
            <consortium name="The Broad Institute Genome Sequencing Center for Infectious Disease"/>
            <person name="Wu L."/>
            <person name="Ma J."/>
        </authorList>
    </citation>
    <scope>NUCLEOTIDE SEQUENCE [LARGE SCALE GENOMIC DNA]</scope>
    <source>
        <strain evidence="4">CCUG 62981</strain>
    </source>
</reference>
<dbReference type="InterPro" id="IPR036591">
    <property type="entry name" value="YggU-like_sf"/>
</dbReference>
<gene>
    <name evidence="3" type="ORF">ACFPB0_07440</name>
</gene>
<dbReference type="Gene3D" id="3.30.1200.10">
    <property type="entry name" value="YggU-like"/>
    <property type="match status" value="1"/>
</dbReference>
<name>A0ABV9NCV3_9PROT</name>
<dbReference type="EMBL" id="JBHSGQ010000003">
    <property type="protein sequence ID" value="MFC4725119.1"/>
    <property type="molecule type" value="Genomic_DNA"/>
</dbReference>
<dbReference type="SUPFAM" id="SSF69786">
    <property type="entry name" value="YggU-like"/>
    <property type="match status" value="1"/>
</dbReference>
<dbReference type="PANTHER" id="PTHR13420">
    <property type="entry name" value="UPF0235 PROTEIN C15ORF40"/>
    <property type="match status" value="1"/>
</dbReference>
<comment type="similarity">
    <text evidence="1 2">Belongs to the UPF0235 family.</text>
</comment>
<dbReference type="Proteomes" id="UP001596024">
    <property type="component" value="Unassembled WGS sequence"/>
</dbReference>
<dbReference type="SMART" id="SM01152">
    <property type="entry name" value="DUF167"/>
    <property type="match status" value="1"/>
</dbReference>
<dbReference type="Pfam" id="PF02594">
    <property type="entry name" value="DUF167"/>
    <property type="match status" value="1"/>
</dbReference>
<comment type="caution">
    <text evidence="3">The sequence shown here is derived from an EMBL/GenBank/DDBJ whole genome shotgun (WGS) entry which is preliminary data.</text>
</comment>
<organism evidence="3 4">
    <name type="scientific">Glycocaulis abyssi</name>
    <dbReference type="NCBI Taxonomy" id="1433403"/>
    <lineage>
        <taxon>Bacteria</taxon>
        <taxon>Pseudomonadati</taxon>
        <taxon>Pseudomonadota</taxon>
        <taxon>Alphaproteobacteria</taxon>
        <taxon>Maricaulales</taxon>
        <taxon>Maricaulaceae</taxon>
        <taxon>Glycocaulis</taxon>
    </lineage>
</organism>
<evidence type="ECO:0000256" key="2">
    <source>
        <dbReference type="HAMAP-Rule" id="MF_00634"/>
    </source>
</evidence>
<dbReference type="PANTHER" id="PTHR13420:SF7">
    <property type="entry name" value="UPF0235 PROTEIN C15ORF40"/>
    <property type="match status" value="1"/>
</dbReference>
<evidence type="ECO:0000313" key="4">
    <source>
        <dbReference type="Proteomes" id="UP001596024"/>
    </source>
</evidence>
<dbReference type="NCBIfam" id="TIGR00251">
    <property type="entry name" value="DUF167 family protein"/>
    <property type="match status" value="1"/>
</dbReference>
<keyword evidence="4" id="KW-1185">Reference proteome</keyword>
<dbReference type="InterPro" id="IPR003746">
    <property type="entry name" value="DUF167"/>
</dbReference>
<proteinExistence type="inferred from homology"/>
<evidence type="ECO:0000256" key="1">
    <source>
        <dbReference type="ARBA" id="ARBA00010364"/>
    </source>
</evidence>
<evidence type="ECO:0000313" key="3">
    <source>
        <dbReference type="EMBL" id="MFC4725119.1"/>
    </source>
</evidence>
<dbReference type="RefSeq" id="WP_371392373.1">
    <property type="nucleotide sequence ID" value="NZ_CP163421.1"/>
</dbReference>
<dbReference type="HAMAP" id="MF_00634">
    <property type="entry name" value="UPF0235"/>
    <property type="match status" value="1"/>
</dbReference>
<protein>
    <recommendedName>
        <fullName evidence="2">UPF0235 protein ACFPB0_07440</fullName>
    </recommendedName>
</protein>
<accession>A0ABV9NCV3</accession>